<dbReference type="AlphaFoldDB" id="A0A1K1R5G8"/>
<evidence type="ECO:0000313" key="1">
    <source>
        <dbReference type="EMBL" id="SFW66854.1"/>
    </source>
</evidence>
<dbReference type="OrthoDB" id="670240at2"/>
<proteinExistence type="predicted"/>
<keyword evidence="4" id="KW-1185">Reference proteome</keyword>
<evidence type="ECO:0000313" key="2">
    <source>
        <dbReference type="EMBL" id="WQG90100.1"/>
    </source>
</evidence>
<gene>
    <name evidence="1" type="ORF">SAMN05661012_03367</name>
    <name evidence="2" type="ORF">SR876_01215</name>
</gene>
<dbReference type="Proteomes" id="UP000183788">
    <property type="component" value="Unassembled WGS sequence"/>
</dbReference>
<reference evidence="2 4" key="2">
    <citation type="submission" date="2023-11" db="EMBL/GenBank/DDBJ databases">
        <title>MicrobeMod: A computational toolkit for identifying prokaryotic methylation and restriction-modification with nanopore sequencing.</title>
        <authorList>
            <person name="Crits-Christoph A."/>
            <person name="Kang S.C."/>
            <person name="Lee H."/>
            <person name="Ostrov N."/>
        </authorList>
    </citation>
    <scope>NUCLEOTIDE SEQUENCE [LARGE SCALE GENOMIC DNA]</scope>
    <source>
        <strain evidence="2 4">ATCC 23090</strain>
    </source>
</reference>
<organism evidence="1 3">
    <name type="scientific">Chitinophaga sancti</name>
    <dbReference type="NCBI Taxonomy" id="1004"/>
    <lineage>
        <taxon>Bacteria</taxon>
        <taxon>Pseudomonadati</taxon>
        <taxon>Bacteroidota</taxon>
        <taxon>Chitinophagia</taxon>
        <taxon>Chitinophagales</taxon>
        <taxon>Chitinophagaceae</taxon>
        <taxon>Chitinophaga</taxon>
    </lineage>
</organism>
<accession>A0A1K1R5G8</accession>
<evidence type="ECO:0008006" key="5">
    <source>
        <dbReference type="Google" id="ProtNLM"/>
    </source>
</evidence>
<dbReference type="PROSITE" id="PS51257">
    <property type="entry name" value="PROKAR_LIPOPROTEIN"/>
    <property type="match status" value="1"/>
</dbReference>
<protein>
    <recommendedName>
        <fullName evidence="5">Lipoprotein</fullName>
    </recommendedName>
</protein>
<dbReference type="EMBL" id="FPIZ01000010">
    <property type="protein sequence ID" value="SFW66854.1"/>
    <property type="molecule type" value="Genomic_DNA"/>
</dbReference>
<dbReference type="STRING" id="1004.SAMN05661012_03367"/>
<dbReference type="RefSeq" id="WP_072362391.1">
    <property type="nucleotide sequence ID" value="NZ_CP139972.1"/>
</dbReference>
<dbReference type="Proteomes" id="UP001326715">
    <property type="component" value="Chromosome"/>
</dbReference>
<dbReference type="EMBL" id="CP140154">
    <property type="protein sequence ID" value="WQG90100.1"/>
    <property type="molecule type" value="Genomic_DNA"/>
</dbReference>
<sequence length="163" mass="18459">MKYGIILCCLVLVFCACKHSKKEVMQAIAETGMLQDKEENGFHYRLQYMPATKNDDLLRFRLKISNSNGTALKEIDGQAYTYGLDSMFAFVNVADTSAPVDVVRIANGNIGGLEYMLVFERPLAYSQANCRLLFRDYLFNHKFLTFPIQGDAIKHIDSLSLNI</sequence>
<evidence type="ECO:0000313" key="3">
    <source>
        <dbReference type="Proteomes" id="UP000183788"/>
    </source>
</evidence>
<evidence type="ECO:0000313" key="4">
    <source>
        <dbReference type="Proteomes" id="UP001326715"/>
    </source>
</evidence>
<name>A0A1K1R5G8_9BACT</name>
<reference evidence="1 3" key="1">
    <citation type="submission" date="2016-11" db="EMBL/GenBank/DDBJ databases">
        <authorList>
            <person name="Jaros S."/>
            <person name="Januszkiewicz K."/>
            <person name="Wedrychowicz H."/>
        </authorList>
    </citation>
    <scope>NUCLEOTIDE SEQUENCE [LARGE SCALE GENOMIC DNA]</scope>
    <source>
        <strain evidence="1 3">DSM 784</strain>
    </source>
</reference>